<evidence type="ECO:0000256" key="1">
    <source>
        <dbReference type="SAM" id="Phobius"/>
    </source>
</evidence>
<feature type="transmembrane region" description="Helical" evidence="1">
    <location>
        <begin position="12"/>
        <end position="32"/>
    </location>
</feature>
<organism evidence="3 4">
    <name type="scientific">Loigolactobacillus zhaoyuanensis</name>
    <dbReference type="NCBI Taxonomy" id="2486017"/>
    <lineage>
        <taxon>Bacteria</taxon>
        <taxon>Bacillati</taxon>
        <taxon>Bacillota</taxon>
        <taxon>Bacilli</taxon>
        <taxon>Lactobacillales</taxon>
        <taxon>Lactobacillaceae</taxon>
        <taxon>Loigolactobacillus</taxon>
    </lineage>
</organism>
<reference evidence="3 4" key="1">
    <citation type="submission" date="2024-08" db="EMBL/GenBank/DDBJ databases">
        <authorList>
            <person name="Arias E."/>
        </authorList>
    </citation>
    <scope>NUCLEOTIDE SEQUENCE [LARGE SCALE GENOMIC DNA]</scope>
    <source>
        <strain evidence="3 4">FAM 25317</strain>
    </source>
</reference>
<dbReference type="PROSITE" id="PS51704">
    <property type="entry name" value="GP_PDE"/>
    <property type="match status" value="1"/>
</dbReference>
<evidence type="ECO:0000313" key="3">
    <source>
        <dbReference type="EMBL" id="MFL2030297.1"/>
    </source>
</evidence>
<dbReference type="PROSITE" id="PS50007">
    <property type="entry name" value="PIPLC_X_DOMAIN"/>
    <property type="match status" value="1"/>
</dbReference>
<proteinExistence type="predicted"/>
<dbReference type="Pfam" id="PF03009">
    <property type="entry name" value="GDPD"/>
    <property type="match status" value="1"/>
</dbReference>
<dbReference type="PANTHER" id="PTHR46211:SF14">
    <property type="entry name" value="GLYCEROPHOSPHODIESTER PHOSPHODIESTERASE"/>
    <property type="match status" value="1"/>
</dbReference>
<name>A0ABW8UHL5_9LACO</name>
<accession>A0ABW8UHL5</accession>
<dbReference type="Gene3D" id="3.20.20.190">
    <property type="entry name" value="Phosphatidylinositol (PI) phosphodiesterase"/>
    <property type="match status" value="1"/>
</dbReference>
<evidence type="ECO:0000313" key="4">
    <source>
        <dbReference type="Proteomes" id="UP001625389"/>
    </source>
</evidence>
<gene>
    <name evidence="3" type="ORF">ACEN34_11835</name>
</gene>
<keyword evidence="1" id="KW-1133">Transmembrane helix</keyword>
<dbReference type="PANTHER" id="PTHR46211">
    <property type="entry name" value="GLYCEROPHOSPHORYL DIESTER PHOSPHODIESTERASE"/>
    <property type="match status" value="1"/>
</dbReference>
<comment type="caution">
    <text evidence="3">The sequence shown here is derived from an EMBL/GenBank/DDBJ whole genome shotgun (WGS) entry which is preliminary data.</text>
</comment>
<dbReference type="InterPro" id="IPR017946">
    <property type="entry name" value="PLC-like_Pdiesterase_TIM-brl"/>
</dbReference>
<dbReference type="InterPro" id="IPR030395">
    <property type="entry name" value="GP_PDE_dom"/>
</dbReference>
<protein>
    <submittedName>
        <fullName evidence="3">Glycerophosphodiester phosphodiesterase</fullName>
    </submittedName>
</protein>
<dbReference type="SUPFAM" id="SSF51695">
    <property type="entry name" value="PLC-like phosphodiesterases"/>
    <property type="match status" value="1"/>
</dbReference>
<dbReference type="RefSeq" id="WP_407137740.1">
    <property type="nucleotide sequence ID" value="NZ_JBGQPK010000079.1"/>
</dbReference>
<keyword evidence="4" id="KW-1185">Reference proteome</keyword>
<sequence length="475" mass="52572">MQQKKLLRSYRLLLRLSLCLSAFFIFSGFTVIGHRGDPLAAPEETFQSFNDAFAAGARYAELDLRESQDGTLVIAHDANLERISGQDISISKTNFAQLQQITQNNGESIHSLAELFAEYQNQPQARFVLETKKSKKNKPTDMEAKVAALVQQYHMENRVLVQSFSAASVESFSQLLPTVPRYLIVNELSDLNFDTMPYLTGINLDTALATPTFLQQMHTLGKKVLVWSDMDEQADALASTSLDDIDGIVTNYPQLASDYDQAKRGTHLTVLDATAATISATHRVDSATNPYLTWTAATPLAAQQTYSLDSLVTSPQHTYAAVNAQRWVNTDYLNFGSDALLAAPYLAGRVSLKPQQISYPLVASPSQPQQITGRLQGSQNATITAAKLINGQLWFELDQQGWLPAERTLITLAGAKQENQYQQLLPSAKLTDLKLPNFSDYLRSPVKNLPLSLLQQSLLAPKPIYLQAQFSPQNN</sequence>
<dbReference type="Proteomes" id="UP001625389">
    <property type="component" value="Unassembled WGS sequence"/>
</dbReference>
<evidence type="ECO:0000259" key="2">
    <source>
        <dbReference type="PROSITE" id="PS51704"/>
    </source>
</evidence>
<feature type="domain" description="GP-PDE" evidence="2">
    <location>
        <begin position="29"/>
        <end position="260"/>
    </location>
</feature>
<dbReference type="CDD" id="cd08556">
    <property type="entry name" value="GDPD"/>
    <property type="match status" value="1"/>
</dbReference>
<keyword evidence="1" id="KW-0472">Membrane</keyword>
<keyword evidence="1" id="KW-0812">Transmembrane</keyword>
<dbReference type="EMBL" id="JBGQPK010000079">
    <property type="protein sequence ID" value="MFL2030297.1"/>
    <property type="molecule type" value="Genomic_DNA"/>
</dbReference>